<dbReference type="Proteomes" id="UP000324222">
    <property type="component" value="Unassembled WGS sequence"/>
</dbReference>
<protein>
    <submittedName>
        <fullName evidence="1">Uncharacterized protein</fullName>
    </submittedName>
</protein>
<evidence type="ECO:0000313" key="1">
    <source>
        <dbReference type="EMBL" id="MPC88397.1"/>
    </source>
</evidence>
<comment type="caution">
    <text evidence="1">The sequence shown here is derived from an EMBL/GenBank/DDBJ whole genome shotgun (WGS) entry which is preliminary data.</text>
</comment>
<organism evidence="1 2">
    <name type="scientific">Portunus trituberculatus</name>
    <name type="common">Swimming crab</name>
    <name type="synonym">Neptunus trituberculatus</name>
    <dbReference type="NCBI Taxonomy" id="210409"/>
    <lineage>
        <taxon>Eukaryota</taxon>
        <taxon>Metazoa</taxon>
        <taxon>Ecdysozoa</taxon>
        <taxon>Arthropoda</taxon>
        <taxon>Crustacea</taxon>
        <taxon>Multicrustacea</taxon>
        <taxon>Malacostraca</taxon>
        <taxon>Eumalacostraca</taxon>
        <taxon>Eucarida</taxon>
        <taxon>Decapoda</taxon>
        <taxon>Pleocyemata</taxon>
        <taxon>Brachyura</taxon>
        <taxon>Eubrachyura</taxon>
        <taxon>Portunoidea</taxon>
        <taxon>Portunidae</taxon>
        <taxon>Portuninae</taxon>
        <taxon>Portunus</taxon>
    </lineage>
</organism>
<gene>
    <name evidence="1" type="ORF">E2C01_083298</name>
</gene>
<reference evidence="1 2" key="1">
    <citation type="submission" date="2019-05" db="EMBL/GenBank/DDBJ databases">
        <title>Another draft genome of Portunus trituberculatus and its Hox gene families provides insights of decapod evolution.</title>
        <authorList>
            <person name="Jeong J.-H."/>
            <person name="Song I."/>
            <person name="Kim S."/>
            <person name="Choi T."/>
            <person name="Kim D."/>
            <person name="Ryu S."/>
            <person name="Kim W."/>
        </authorList>
    </citation>
    <scope>NUCLEOTIDE SEQUENCE [LARGE SCALE GENOMIC DNA]</scope>
    <source>
        <tissue evidence="1">Muscle</tissue>
    </source>
</reference>
<keyword evidence="2" id="KW-1185">Reference proteome</keyword>
<evidence type="ECO:0000313" key="2">
    <source>
        <dbReference type="Proteomes" id="UP000324222"/>
    </source>
</evidence>
<dbReference type="EMBL" id="VSRR010077675">
    <property type="protein sequence ID" value="MPC88397.1"/>
    <property type="molecule type" value="Genomic_DNA"/>
</dbReference>
<proteinExistence type="predicted"/>
<accession>A0A5B7J495</accession>
<sequence length="122" mass="13475">MAEARSPSPSCGGVRGWPGNVASLMWSCWSLDDLDDLDVEGGGHDSSGGGDGGGSGNIVTLVYHNYHHYHHHRNRHRDTAHIKYSLRPPCCDFKASAMGWRVLLNIARSFLSKQIKKTYQIP</sequence>
<name>A0A5B7J495_PORTR</name>
<dbReference type="AlphaFoldDB" id="A0A5B7J495"/>